<dbReference type="EMBL" id="ADAQ01000011">
    <property type="protein sequence ID" value="EEY72517.1"/>
    <property type="molecule type" value="Genomic_DNA"/>
</dbReference>
<sequence length="207" mass="22599">MESVIDIWTSHPVKTGTAYVVPDGCRDVIVAETEGVKQVYVSPLFDATFAVGVSPDMVMTGYRLAPGTWVDESALLAAIGKDTDDLIDKIAAFSHRCDNVEDVLLCIGDRLGSVAGIARSLGVSERTLQRLLVKSSGRSPQFWLQLARVRQSARAIAEGAPFIDTAFDAGYADQAHFSREIKRWFGVTPSELVQRKDLTCQLYAPGY</sequence>
<dbReference type="AlphaFoldDB" id="D0I798"/>
<dbReference type="PROSITE" id="PS01124">
    <property type="entry name" value="HTH_ARAC_FAMILY_2"/>
    <property type="match status" value="1"/>
</dbReference>
<evidence type="ECO:0000259" key="4">
    <source>
        <dbReference type="PROSITE" id="PS01124"/>
    </source>
</evidence>
<dbReference type="GeneID" id="58897022"/>
<dbReference type="OrthoDB" id="9809338at2"/>
<evidence type="ECO:0000256" key="3">
    <source>
        <dbReference type="ARBA" id="ARBA00023163"/>
    </source>
</evidence>
<dbReference type="PANTHER" id="PTHR46796">
    <property type="entry name" value="HTH-TYPE TRANSCRIPTIONAL ACTIVATOR RHAS-RELATED"/>
    <property type="match status" value="1"/>
</dbReference>
<keyword evidence="1" id="KW-0805">Transcription regulation</keyword>
<evidence type="ECO:0000256" key="2">
    <source>
        <dbReference type="ARBA" id="ARBA00023125"/>
    </source>
</evidence>
<dbReference type="Pfam" id="PF12833">
    <property type="entry name" value="HTH_18"/>
    <property type="match status" value="1"/>
</dbReference>
<evidence type="ECO:0000313" key="5">
    <source>
        <dbReference type="EMBL" id="EEY72517.1"/>
    </source>
</evidence>
<feature type="domain" description="HTH araC/xylS-type" evidence="4">
    <location>
        <begin position="113"/>
        <end position="195"/>
    </location>
</feature>
<dbReference type="Proteomes" id="UP000003604">
    <property type="component" value="Unassembled WGS sequence"/>
</dbReference>
<dbReference type="PROSITE" id="PS00041">
    <property type="entry name" value="HTH_ARAC_FAMILY_1"/>
    <property type="match status" value="1"/>
</dbReference>
<comment type="caution">
    <text evidence="5">The sequence shown here is derived from an EMBL/GenBank/DDBJ whole genome shotgun (WGS) entry which is preliminary data.</text>
</comment>
<dbReference type="eggNOG" id="COG2207">
    <property type="taxonomic scope" value="Bacteria"/>
</dbReference>
<dbReference type="SMART" id="SM00342">
    <property type="entry name" value="HTH_ARAC"/>
    <property type="match status" value="1"/>
</dbReference>
<dbReference type="InterPro" id="IPR018060">
    <property type="entry name" value="HTH_AraC"/>
</dbReference>
<dbReference type="RefSeq" id="WP_005503529.1">
    <property type="nucleotide sequence ID" value="NZ_ADAQ01000011.1"/>
</dbReference>
<evidence type="ECO:0000256" key="1">
    <source>
        <dbReference type="ARBA" id="ARBA00023015"/>
    </source>
</evidence>
<organism evidence="5 6">
    <name type="scientific">Grimontia hollisae CIP 101886</name>
    <dbReference type="NCBI Taxonomy" id="675812"/>
    <lineage>
        <taxon>Bacteria</taxon>
        <taxon>Pseudomonadati</taxon>
        <taxon>Pseudomonadota</taxon>
        <taxon>Gammaproteobacteria</taxon>
        <taxon>Vibrionales</taxon>
        <taxon>Vibrionaceae</taxon>
        <taxon>Grimontia</taxon>
    </lineage>
</organism>
<dbReference type="InterPro" id="IPR050204">
    <property type="entry name" value="AraC_XylS_family_regulators"/>
</dbReference>
<dbReference type="GO" id="GO:0003700">
    <property type="term" value="F:DNA-binding transcription factor activity"/>
    <property type="evidence" value="ECO:0007669"/>
    <property type="project" value="InterPro"/>
</dbReference>
<dbReference type="Gene3D" id="1.10.10.60">
    <property type="entry name" value="Homeodomain-like"/>
    <property type="match status" value="1"/>
</dbReference>
<name>D0I798_GRIHO</name>
<reference evidence="5 6" key="1">
    <citation type="submission" date="2009-10" db="EMBL/GenBank/DDBJ databases">
        <authorList>
            <consortium name="Los Alamos National Laboratory (LANL)"/>
            <consortium name="National Microbial Pathogen Data Resource (NMPDR)"/>
            <person name="Saunders E.H."/>
            <person name="Munk A.C."/>
            <person name="Tapia R."/>
            <person name="Green L."/>
            <person name="Rogers Y."/>
            <person name="Detter J.C."/>
            <person name="Bruce D."/>
            <person name="Brettin T.S."/>
            <person name="Colwell R.R."/>
            <person name="Huq A."/>
            <person name="Grim C.J."/>
            <person name="Hasan N.A."/>
            <person name="Bartels D."/>
            <person name="Vonstein V."/>
        </authorList>
    </citation>
    <scope>NUCLEOTIDE SEQUENCE [LARGE SCALE GENOMIC DNA]</scope>
    <source>
        <strain evidence="5 6">CIP 101886</strain>
    </source>
</reference>
<dbReference type="InterPro" id="IPR018062">
    <property type="entry name" value="HTH_AraC-typ_CS"/>
</dbReference>
<dbReference type="SUPFAM" id="SSF46689">
    <property type="entry name" value="Homeodomain-like"/>
    <property type="match status" value="1"/>
</dbReference>
<keyword evidence="6" id="KW-1185">Reference proteome</keyword>
<dbReference type="GO" id="GO:0043565">
    <property type="term" value="F:sequence-specific DNA binding"/>
    <property type="evidence" value="ECO:0007669"/>
    <property type="project" value="InterPro"/>
</dbReference>
<evidence type="ECO:0000313" key="6">
    <source>
        <dbReference type="Proteomes" id="UP000003604"/>
    </source>
</evidence>
<protein>
    <submittedName>
        <fullName evidence="5">AraC-type DNA-binding domain-containing protein</fullName>
    </submittedName>
</protein>
<keyword evidence="2 5" id="KW-0238">DNA-binding</keyword>
<gene>
    <name evidence="5" type="ORF">VHA_001620</name>
</gene>
<keyword evidence="3" id="KW-0804">Transcription</keyword>
<accession>D0I798</accession>
<proteinExistence type="predicted"/>
<dbReference type="InterPro" id="IPR009057">
    <property type="entry name" value="Homeodomain-like_sf"/>
</dbReference>